<feature type="transmembrane region" description="Helical" evidence="1">
    <location>
        <begin position="6"/>
        <end position="30"/>
    </location>
</feature>
<reference evidence="2 3" key="1">
    <citation type="submission" date="2014-04" db="EMBL/GenBank/DDBJ databases">
        <authorList>
            <consortium name="DOE Joint Genome Institute"/>
            <person name="Kuo A."/>
            <person name="Kohler A."/>
            <person name="Jargeat P."/>
            <person name="Nagy L.G."/>
            <person name="Floudas D."/>
            <person name="Copeland A."/>
            <person name="Barry K.W."/>
            <person name="Cichocki N."/>
            <person name="Veneault-Fourrey C."/>
            <person name="LaButti K."/>
            <person name="Lindquist E.A."/>
            <person name="Lipzen A."/>
            <person name="Lundell T."/>
            <person name="Morin E."/>
            <person name="Murat C."/>
            <person name="Sun H."/>
            <person name="Tunlid A."/>
            <person name="Henrissat B."/>
            <person name="Grigoriev I.V."/>
            <person name="Hibbett D.S."/>
            <person name="Martin F."/>
            <person name="Nordberg H.P."/>
            <person name="Cantor M.N."/>
            <person name="Hua S.X."/>
        </authorList>
    </citation>
    <scope>NUCLEOTIDE SEQUENCE [LARGE SCALE GENOMIC DNA]</scope>
    <source>
        <strain evidence="2 3">Ve08.2h10</strain>
    </source>
</reference>
<dbReference type="Proteomes" id="UP000054538">
    <property type="component" value="Unassembled WGS sequence"/>
</dbReference>
<gene>
    <name evidence="2" type="ORF">PAXRUDRAFT_825340</name>
</gene>
<keyword evidence="1" id="KW-0812">Transmembrane</keyword>
<name>A0A0D0DGI2_9AGAM</name>
<dbReference type="HOGENOM" id="CLU_3069331_0_0_1"/>
<keyword evidence="1" id="KW-0472">Membrane</keyword>
<dbReference type="AlphaFoldDB" id="A0A0D0DGI2"/>
<protein>
    <submittedName>
        <fullName evidence="2">Uncharacterized protein</fullName>
    </submittedName>
</protein>
<keyword evidence="3" id="KW-1185">Reference proteome</keyword>
<keyword evidence="1" id="KW-1133">Transmembrane helix</keyword>
<evidence type="ECO:0000313" key="2">
    <source>
        <dbReference type="EMBL" id="KIK97052.1"/>
    </source>
</evidence>
<dbReference type="InParanoid" id="A0A0D0DGI2"/>
<organism evidence="2 3">
    <name type="scientific">Paxillus rubicundulus Ve08.2h10</name>
    <dbReference type="NCBI Taxonomy" id="930991"/>
    <lineage>
        <taxon>Eukaryota</taxon>
        <taxon>Fungi</taxon>
        <taxon>Dikarya</taxon>
        <taxon>Basidiomycota</taxon>
        <taxon>Agaricomycotina</taxon>
        <taxon>Agaricomycetes</taxon>
        <taxon>Agaricomycetidae</taxon>
        <taxon>Boletales</taxon>
        <taxon>Paxilineae</taxon>
        <taxon>Paxillaceae</taxon>
        <taxon>Paxillus</taxon>
    </lineage>
</organism>
<dbReference type="EMBL" id="KN824955">
    <property type="protein sequence ID" value="KIK97052.1"/>
    <property type="molecule type" value="Genomic_DNA"/>
</dbReference>
<proteinExistence type="predicted"/>
<evidence type="ECO:0000313" key="3">
    <source>
        <dbReference type="Proteomes" id="UP000054538"/>
    </source>
</evidence>
<sequence length="53" mass="5850">MTLVASLYQCLAITFMALHSGLKAIGTVLLEKDTKIRFLQYSKNTYPLASAIT</sequence>
<accession>A0A0D0DGI2</accession>
<evidence type="ECO:0000256" key="1">
    <source>
        <dbReference type="SAM" id="Phobius"/>
    </source>
</evidence>
<reference evidence="3" key="2">
    <citation type="submission" date="2015-01" db="EMBL/GenBank/DDBJ databases">
        <title>Evolutionary Origins and Diversification of the Mycorrhizal Mutualists.</title>
        <authorList>
            <consortium name="DOE Joint Genome Institute"/>
            <consortium name="Mycorrhizal Genomics Consortium"/>
            <person name="Kohler A."/>
            <person name="Kuo A."/>
            <person name="Nagy L.G."/>
            <person name="Floudas D."/>
            <person name="Copeland A."/>
            <person name="Barry K.W."/>
            <person name="Cichocki N."/>
            <person name="Veneault-Fourrey C."/>
            <person name="LaButti K."/>
            <person name="Lindquist E.A."/>
            <person name="Lipzen A."/>
            <person name="Lundell T."/>
            <person name="Morin E."/>
            <person name="Murat C."/>
            <person name="Riley R."/>
            <person name="Ohm R."/>
            <person name="Sun H."/>
            <person name="Tunlid A."/>
            <person name="Henrissat B."/>
            <person name="Grigoriev I.V."/>
            <person name="Hibbett D.S."/>
            <person name="Martin F."/>
        </authorList>
    </citation>
    <scope>NUCLEOTIDE SEQUENCE [LARGE SCALE GENOMIC DNA]</scope>
    <source>
        <strain evidence="3">Ve08.2h10</strain>
    </source>
</reference>